<evidence type="ECO:0000313" key="3">
    <source>
        <dbReference type="Proteomes" id="UP001551584"/>
    </source>
</evidence>
<name>A0ABV3EXT3_9ACTN</name>
<keyword evidence="1" id="KW-0812">Transmembrane</keyword>
<keyword evidence="3" id="KW-1185">Reference proteome</keyword>
<dbReference type="EMBL" id="JBEZNA010000096">
    <property type="protein sequence ID" value="MEU9581016.1"/>
    <property type="molecule type" value="Genomic_DNA"/>
</dbReference>
<sequence length="53" mass="5771">MKIFEAVGGRPDWPVTLMVWVAGPLVLATTMAGVVTRWGERGRGRAGDEGRQM</sequence>
<keyword evidence="1" id="KW-1133">Transmembrane helix</keyword>
<proteinExistence type="predicted"/>
<reference evidence="2 3" key="1">
    <citation type="submission" date="2024-06" db="EMBL/GenBank/DDBJ databases">
        <title>The Natural Products Discovery Center: Release of the First 8490 Sequenced Strains for Exploring Actinobacteria Biosynthetic Diversity.</title>
        <authorList>
            <person name="Kalkreuter E."/>
            <person name="Kautsar S.A."/>
            <person name="Yang D."/>
            <person name="Bader C.D."/>
            <person name="Teijaro C.N."/>
            <person name="Fluegel L."/>
            <person name="Davis C.M."/>
            <person name="Simpson J.R."/>
            <person name="Lauterbach L."/>
            <person name="Steele A.D."/>
            <person name="Gui C."/>
            <person name="Meng S."/>
            <person name="Li G."/>
            <person name="Viehrig K."/>
            <person name="Ye F."/>
            <person name="Su P."/>
            <person name="Kiefer A.F."/>
            <person name="Nichols A."/>
            <person name="Cepeda A.J."/>
            <person name="Yan W."/>
            <person name="Fan B."/>
            <person name="Jiang Y."/>
            <person name="Adhikari A."/>
            <person name="Zheng C.-J."/>
            <person name="Schuster L."/>
            <person name="Cowan T.M."/>
            <person name="Smanski M.J."/>
            <person name="Chevrette M.G."/>
            <person name="De Carvalho L.P.S."/>
            <person name="Shen B."/>
        </authorList>
    </citation>
    <scope>NUCLEOTIDE SEQUENCE [LARGE SCALE GENOMIC DNA]</scope>
    <source>
        <strain evidence="2 3">NPDC048117</strain>
    </source>
</reference>
<gene>
    <name evidence="2" type="ORF">AB0D95_27745</name>
</gene>
<protein>
    <submittedName>
        <fullName evidence="2">Uncharacterized protein</fullName>
    </submittedName>
</protein>
<keyword evidence="1" id="KW-0472">Membrane</keyword>
<dbReference type="Proteomes" id="UP001551584">
    <property type="component" value="Unassembled WGS sequence"/>
</dbReference>
<comment type="caution">
    <text evidence="2">The sequence shown here is derived from an EMBL/GenBank/DDBJ whole genome shotgun (WGS) entry which is preliminary data.</text>
</comment>
<evidence type="ECO:0000313" key="2">
    <source>
        <dbReference type="EMBL" id="MEU9581016.1"/>
    </source>
</evidence>
<feature type="transmembrane region" description="Helical" evidence="1">
    <location>
        <begin position="17"/>
        <end position="35"/>
    </location>
</feature>
<accession>A0ABV3EXT3</accession>
<organism evidence="2 3">
    <name type="scientific">Streptomyces chilikensis</name>
    <dbReference type="NCBI Taxonomy" id="1194079"/>
    <lineage>
        <taxon>Bacteria</taxon>
        <taxon>Bacillati</taxon>
        <taxon>Actinomycetota</taxon>
        <taxon>Actinomycetes</taxon>
        <taxon>Kitasatosporales</taxon>
        <taxon>Streptomycetaceae</taxon>
        <taxon>Streptomyces</taxon>
    </lineage>
</organism>
<dbReference type="RefSeq" id="WP_359277244.1">
    <property type="nucleotide sequence ID" value="NZ_JBEZNA010000096.1"/>
</dbReference>
<evidence type="ECO:0000256" key="1">
    <source>
        <dbReference type="SAM" id="Phobius"/>
    </source>
</evidence>